<evidence type="ECO:0000256" key="10">
    <source>
        <dbReference type="ARBA" id="ARBA00023136"/>
    </source>
</evidence>
<evidence type="ECO:0000313" key="15">
    <source>
        <dbReference type="Proteomes" id="UP000189705"/>
    </source>
</evidence>
<comment type="subcellular location">
    <subcellularLocation>
        <location evidence="2">Cell junction</location>
        <location evidence="2">Focal adhesion</location>
    </subcellularLocation>
    <subcellularLocation>
        <location evidence="1">Cell membrane</location>
    </subcellularLocation>
    <subcellularLocation>
        <location evidence="3">Cytoplasm</location>
    </subcellularLocation>
</comment>
<feature type="domain" description="SH3" evidence="13">
    <location>
        <begin position="580"/>
        <end position="641"/>
    </location>
</feature>
<dbReference type="CTD" id="8470"/>
<feature type="compositionally biased region" description="Polar residues" evidence="12">
    <location>
        <begin position="388"/>
        <end position="403"/>
    </location>
</feature>
<evidence type="ECO:0000256" key="2">
    <source>
        <dbReference type="ARBA" id="ARBA00004246"/>
    </source>
</evidence>
<dbReference type="Proteomes" id="UP000189705">
    <property type="component" value="Unplaced"/>
</dbReference>
<sequence length="743" mass="82712">MVPSCLLKTEDFCSKTSSVKMNTDSGGCARKRAAMSVMLTAVKRVQSSPNLLAAGPDSQSPDSAWRSYNDGSRETLNGDASSSSLAAKGFRSVRPNLQEKKSPTQAQITVNGNSGTAASPVSHFQRPFSPSSAYPPPASLNSNIVIMQHGRMMESTETYSQHAQAVGSSTTTSTIPICRSSEEEKKVTVIKAPHYAGIGPVDESGIPTAIRTTVDRPKDWYKTMFKQIHMVHKPDDDTDIYHTPYAYNTGSYSPSLTAQAHPAAKTQTYRPLSKSTSDNGTDIFKVSSTIPPPQIPPPVPPHRPRDRSTPEKNDWDPPDRKVDTRKFRSEPRSIFEYEPGKSSILEHERPTDRINPDDIDLENEPWYKFFSELEFGHPPPKKLLDYVQDNSSGVSNETSLYHSSTDKGLERPSSSASTASDYRKRRKSEPAVSHQRAHSDQNANRPSLGRADTQGSYNTLRKPFTSSSPSSPSKAKDQESPGSYSSAFTDVGRCTPRERRGTPDREKLPARAVYDFKAQTSKELSFKKGDTVYILRKIDQNWYEGEHHGRVGIFPISYVEKLSPPEKAQPARPPPPAQIGEIGEAVAKYNFSADTNVELSLRKGDRVILLKRVDQNWYEGKIPGTNRQGIFPVSYVEVIKKNALKGVDDYPDPPISQSYSSDRVHHLSSTKPQRPVFAHENIHSGGEPFQALYNYTPRNEDELELREGDIIDVMEKCDDGWFVGTSRRTKFFGTFPGNYVKRL</sequence>
<feature type="domain" description="SH3" evidence="13">
    <location>
        <begin position="684"/>
        <end position="743"/>
    </location>
</feature>
<evidence type="ECO:0000256" key="3">
    <source>
        <dbReference type="ARBA" id="ARBA00004496"/>
    </source>
</evidence>
<keyword evidence="7" id="KW-0597">Phosphoprotein</keyword>
<evidence type="ECO:0000256" key="12">
    <source>
        <dbReference type="SAM" id="MobiDB-lite"/>
    </source>
</evidence>
<dbReference type="FunFam" id="2.30.30.40:FF:000004">
    <property type="entry name" value="Sorbin and SH3 domain-containing protein 1 isoform 2"/>
    <property type="match status" value="1"/>
</dbReference>
<evidence type="ECO:0000259" key="13">
    <source>
        <dbReference type="PROSITE" id="PS50002"/>
    </source>
</evidence>
<evidence type="ECO:0000256" key="4">
    <source>
        <dbReference type="ARBA" id="ARBA00022443"/>
    </source>
</evidence>
<dbReference type="GO" id="GO:0005737">
    <property type="term" value="C:cytoplasm"/>
    <property type="evidence" value="ECO:0007669"/>
    <property type="project" value="UniProtKB-SubCell"/>
</dbReference>
<evidence type="ECO:0000256" key="7">
    <source>
        <dbReference type="ARBA" id="ARBA00022553"/>
    </source>
</evidence>
<dbReference type="FunFam" id="2.30.30.40:FF:000003">
    <property type="entry name" value="Sorbin and SH3 domain-containing protein 1 isoform 2"/>
    <property type="match status" value="1"/>
</dbReference>
<dbReference type="SUPFAM" id="SSF50044">
    <property type="entry name" value="SH3-domain"/>
    <property type="match status" value="3"/>
</dbReference>
<dbReference type="AlphaFoldDB" id="A0A3Q0GZX5"/>
<dbReference type="CDD" id="cd11917">
    <property type="entry name" value="SH3_Sorbs2_3"/>
    <property type="match status" value="1"/>
</dbReference>
<dbReference type="Pfam" id="PF02208">
    <property type="entry name" value="Sorb"/>
    <property type="match status" value="1"/>
</dbReference>
<feature type="compositionally biased region" description="Polar residues" evidence="12">
    <location>
        <begin position="265"/>
        <end position="280"/>
    </location>
</feature>
<feature type="domain" description="SoHo" evidence="14">
    <location>
        <begin position="189"/>
        <end position="250"/>
    </location>
</feature>
<dbReference type="InterPro" id="IPR001452">
    <property type="entry name" value="SH3_domain"/>
</dbReference>
<evidence type="ECO:0000259" key="14">
    <source>
        <dbReference type="PROSITE" id="PS50831"/>
    </source>
</evidence>
<dbReference type="GO" id="GO:0043025">
    <property type="term" value="C:neuronal cell body"/>
    <property type="evidence" value="ECO:0007669"/>
    <property type="project" value="TreeGrafter"/>
</dbReference>
<name>A0A3Q0GZX5_ALLSI</name>
<proteinExistence type="predicted"/>
<keyword evidence="6" id="KW-0963">Cytoplasm</keyword>
<feature type="region of interest" description="Disordered" evidence="12">
    <location>
        <begin position="50"/>
        <end position="136"/>
    </location>
</feature>
<dbReference type="GO" id="GO:0030425">
    <property type="term" value="C:dendrite"/>
    <property type="evidence" value="ECO:0007669"/>
    <property type="project" value="TreeGrafter"/>
</dbReference>
<dbReference type="InterPro" id="IPR050384">
    <property type="entry name" value="Endophilin_SH3RF"/>
</dbReference>
<protein>
    <submittedName>
        <fullName evidence="16">Sorbin and SH3 domain-containing protein 2 isoform X27</fullName>
    </submittedName>
</protein>
<evidence type="ECO:0000256" key="8">
    <source>
        <dbReference type="ARBA" id="ARBA00022737"/>
    </source>
</evidence>
<dbReference type="GO" id="GO:0005925">
    <property type="term" value="C:focal adhesion"/>
    <property type="evidence" value="ECO:0007669"/>
    <property type="project" value="UniProtKB-SubCell"/>
</dbReference>
<dbReference type="FunFam" id="2.30.30.40:FF:000001">
    <property type="entry name" value="Sorbin and SH3 domain-containing protein 1 isoform 2"/>
    <property type="match status" value="1"/>
</dbReference>
<dbReference type="SMART" id="SM00459">
    <property type="entry name" value="Sorb"/>
    <property type="match status" value="1"/>
</dbReference>
<evidence type="ECO:0000256" key="6">
    <source>
        <dbReference type="ARBA" id="ARBA00022490"/>
    </source>
</evidence>
<feature type="compositionally biased region" description="Polar residues" evidence="12">
    <location>
        <begin position="103"/>
        <end position="119"/>
    </location>
</feature>
<reference evidence="16" key="1">
    <citation type="submission" date="2025-08" db="UniProtKB">
        <authorList>
            <consortium name="RefSeq"/>
        </authorList>
    </citation>
    <scope>IDENTIFICATION</scope>
</reference>
<keyword evidence="8" id="KW-0677">Repeat</keyword>
<dbReference type="Pfam" id="PF14604">
    <property type="entry name" value="SH3_9"/>
    <property type="match status" value="1"/>
</dbReference>
<gene>
    <name evidence="16" type="primary">SORBS2</name>
</gene>
<accession>A0A3Q0GZX5</accession>
<dbReference type="CDD" id="cd11923">
    <property type="entry name" value="SH3_Sorbs2_2"/>
    <property type="match status" value="1"/>
</dbReference>
<dbReference type="InterPro" id="IPR003127">
    <property type="entry name" value="SoHo_dom"/>
</dbReference>
<evidence type="ECO:0000313" key="16">
    <source>
        <dbReference type="RefSeq" id="XP_025063730.1"/>
    </source>
</evidence>
<dbReference type="PANTHER" id="PTHR14167">
    <property type="entry name" value="SH3 DOMAIN-CONTAINING"/>
    <property type="match status" value="1"/>
</dbReference>
<dbReference type="PRINTS" id="PR00452">
    <property type="entry name" value="SH3DOMAIN"/>
</dbReference>
<feature type="domain" description="SH3" evidence="13">
    <location>
        <begin position="505"/>
        <end position="564"/>
    </location>
</feature>
<feature type="compositionally biased region" description="Basic and acidic residues" evidence="12">
    <location>
        <begin position="495"/>
        <end position="508"/>
    </location>
</feature>
<dbReference type="PRINTS" id="PR00499">
    <property type="entry name" value="P67PHOX"/>
</dbReference>
<keyword evidence="9" id="KW-0965">Cell junction</keyword>
<keyword evidence="15" id="KW-1185">Reference proteome</keyword>
<organism evidence="15 16">
    <name type="scientific">Alligator sinensis</name>
    <name type="common">Chinese alligator</name>
    <dbReference type="NCBI Taxonomy" id="38654"/>
    <lineage>
        <taxon>Eukaryota</taxon>
        <taxon>Metazoa</taxon>
        <taxon>Chordata</taxon>
        <taxon>Craniata</taxon>
        <taxon>Vertebrata</taxon>
        <taxon>Euteleostomi</taxon>
        <taxon>Archelosauria</taxon>
        <taxon>Archosauria</taxon>
        <taxon>Crocodylia</taxon>
        <taxon>Alligatoridae</taxon>
        <taxon>Alligatorinae</taxon>
        <taxon>Alligator</taxon>
    </lineage>
</organism>
<dbReference type="InterPro" id="IPR036028">
    <property type="entry name" value="SH3-like_dom_sf"/>
</dbReference>
<feature type="region of interest" description="Disordered" evidence="12">
    <location>
        <begin position="381"/>
        <end position="508"/>
    </location>
</feature>
<dbReference type="RefSeq" id="XP_025063730.1">
    <property type="nucleotide sequence ID" value="XM_025207945.1"/>
</dbReference>
<dbReference type="PROSITE" id="PS50002">
    <property type="entry name" value="SH3"/>
    <property type="match status" value="3"/>
</dbReference>
<dbReference type="GeneID" id="102386388"/>
<dbReference type="GO" id="GO:0005886">
    <property type="term" value="C:plasma membrane"/>
    <property type="evidence" value="ECO:0007669"/>
    <property type="project" value="UniProtKB-SubCell"/>
</dbReference>
<evidence type="ECO:0000256" key="5">
    <source>
        <dbReference type="ARBA" id="ARBA00022475"/>
    </source>
</evidence>
<keyword evidence="10" id="KW-0472">Membrane</keyword>
<dbReference type="GO" id="GO:0007219">
    <property type="term" value="P:Notch signaling pathway"/>
    <property type="evidence" value="ECO:0007669"/>
    <property type="project" value="TreeGrafter"/>
</dbReference>
<feature type="compositionally biased region" description="Polar residues" evidence="12">
    <location>
        <begin position="74"/>
        <end position="85"/>
    </location>
</feature>
<keyword evidence="4 11" id="KW-0728">SH3 domain</keyword>
<evidence type="ECO:0000256" key="1">
    <source>
        <dbReference type="ARBA" id="ARBA00004236"/>
    </source>
</evidence>
<dbReference type="Pfam" id="PF00018">
    <property type="entry name" value="SH3_1"/>
    <property type="match status" value="2"/>
</dbReference>
<dbReference type="PANTHER" id="PTHR14167:SF56">
    <property type="entry name" value="SORBIN AND SH3 DOMAIN-CONTAINING PROTEIN 2"/>
    <property type="match status" value="1"/>
</dbReference>
<evidence type="ECO:0000256" key="9">
    <source>
        <dbReference type="ARBA" id="ARBA00022949"/>
    </source>
</evidence>
<dbReference type="Gene3D" id="2.30.30.40">
    <property type="entry name" value="SH3 Domains"/>
    <property type="match status" value="3"/>
</dbReference>
<dbReference type="GO" id="GO:0045202">
    <property type="term" value="C:synapse"/>
    <property type="evidence" value="ECO:0007669"/>
    <property type="project" value="TreeGrafter"/>
</dbReference>
<dbReference type="SMART" id="SM00326">
    <property type="entry name" value="SH3"/>
    <property type="match status" value="3"/>
</dbReference>
<feature type="compositionally biased region" description="Pro residues" evidence="12">
    <location>
        <begin position="290"/>
        <end position="301"/>
    </location>
</feature>
<evidence type="ECO:0000256" key="11">
    <source>
        <dbReference type="PROSITE-ProRule" id="PRU00192"/>
    </source>
</evidence>
<feature type="compositionally biased region" description="Basic and acidic residues" evidence="12">
    <location>
        <begin position="306"/>
        <end position="356"/>
    </location>
</feature>
<keyword evidence="5" id="KW-1003">Cell membrane</keyword>
<feature type="region of interest" description="Disordered" evidence="12">
    <location>
        <begin position="252"/>
        <end position="359"/>
    </location>
</feature>
<dbReference type="PROSITE" id="PS50831">
    <property type="entry name" value="SOHO"/>
    <property type="match status" value="1"/>
</dbReference>